<gene>
    <name evidence="2" type="ORF">FO442_01345</name>
</gene>
<feature type="transmembrane region" description="Helical" evidence="1">
    <location>
        <begin position="12"/>
        <end position="29"/>
    </location>
</feature>
<feature type="transmembrane region" description="Helical" evidence="1">
    <location>
        <begin position="64"/>
        <end position="89"/>
    </location>
</feature>
<evidence type="ECO:0000313" key="3">
    <source>
        <dbReference type="Proteomes" id="UP000316008"/>
    </source>
</evidence>
<evidence type="ECO:0000256" key="1">
    <source>
        <dbReference type="SAM" id="Phobius"/>
    </source>
</evidence>
<keyword evidence="3" id="KW-1185">Reference proteome</keyword>
<organism evidence="2 3">
    <name type="scientific">Fluviicola chungangensis</name>
    <dbReference type="NCBI Taxonomy" id="2597671"/>
    <lineage>
        <taxon>Bacteria</taxon>
        <taxon>Pseudomonadati</taxon>
        <taxon>Bacteroidota</taxon>
        <taxon>Flavobacteriia</taxon>
        <taxon>Flavobacteriales</taxon>
        <taxon>Crocinitomicaceae</taxon>
        <taxon>Fluviicola</taxon>
    </lineage>
</organism>
<protein>
    <submittedName>
        <fullName evidence="2">Uncharacterized protein</fullName>
    </submittedName>
</protein>
<keyword evidence="1" id="KW-0812">Transmembrane</keyword>
<dbReference type="Proteomes" id="UP000316008">
    <property type="component" value="Unassembled WGS sequence"/>
</dbReference>
<comment type="caution">
    <text evidence="2">The sequence shown here is derived from an EMBL/GenBank/DDBJ whole genome shotgun (WGS) entry which is preliminary data.</text>
</comment>
<proteinExistence type="predicted"/>
<name>A0A556N6R2_9FLAO</name>
<sequence length="125" mass="14434">MSAPKQKASNPAKTVLTIVVGFILIYLITKWKWSLSVAFFVGLAGVLSDFIAKWIDFVWMKLTLVLSYIVPNIVLSLIFYLFLFPIAMLTRLFGKKDPMHLKNTASTLFVHNEKTFDKAYFEKHW</sequence>
<keyword evidence="1" id="KW-0472">Membrane</keyword>
<dbReference type="EMBL" id="VLPL01000001">
    <property type="protein sequence ID" value="TSJ47801.1"/>
    <property type="molecule type" value="Genomic_DNA"/>
</dbReference>
<reference evidence="2 3" key="1">
    <citation type="submission" date="2019-07" db="EMBL/GenBank/DDBJ databases">
        <authorList>
            <person name="Huq M.A."/>
        </authorList>
    </citation>
    <scope>NUCLEOTIDE SEQUENCE [LARGE SCALE GENOMIC DNA]</scope>
    <source>
        <strain evidence="2 3">MAH-3</strain>
    </source>
</reference>
<accession>A0A556N6R2</accession>
<dbReference type="RefSeq" id="WP_144331336.1">
    <property type="nucleotide sequence ID" value="NZ_VLPL01000001.1"/>
</dbReference>
<dbReference type="OrthoDB" id="677995at2"/>
<feature type="transmembrane region" description="Helical" evidence="1">
    <location>
        <begin position="35"/>
        <end position="52"/>
    </location>
</feature>
<evidence type="ECO:0000313" key="2">
    <source>
        <dbReference type="EMBL" id="TSJ47801.1"/>
    </source>
</evidence>
<keyword evidence="1" id="KW-1133">Transmembrane helix</keyword>
<dbReference type="AlphaFoldDB" id="A0A556N6R2"/>